<dbReference type="InterPro" id="IPR016032">
    <property type="entry name" value="Sig_transdc_resp-reg_C-effctor"/>
</dbReference>
<dbReference type="InterPro" id="IPR000073">
    <property type="entry name" value="AB_hydrolase_1"/>
</dbReference>
<dbReference type="SMART" id="SM00421">
    <property type="entry name" value="HTH_LUXR"/>
    <property type="match status" value="1"/>
</dbReference>
<dbReference type="EMBL" id="OMKW01000005">
    <property type="protein sequence ID" value="SPF31145.1"/>
    <property type="molecule type" value="Genomic_DNA"/>
</dbReference>
<protein>
    <recommendedName>
        <fullName evidence="1">HTH luxR-type domain-containing protein</fullName>
    </recommendedName>
</protein>
<gene>
    <name evidence="2" type="ORF">POI8812_03496</name>
</gene>
<dbReference type="InterPro" id="IPR000792">
    <property type="entry name" value="Tscrpt_reg_LuxR_C"/>
</dbReference>
<dbReference type="GO" id="GO:0006355">
    <property type="term" value="P:regulation of DNA-templated transcription"/>
    <property type="evidence" value="ECO:0007669"/>
    <property type="project" value="InterPro"/>
</dbReference>
<evidence type="ECO:0000313" key="3">
    <source>
        <dbReference type="Proteomes" id="UP000244932"/>
    </source>
</evidence>
<dbReference type="SUPFAM" id="SSF46894">
    <property type="entry name" value="C-terminal effector domain of the bipartite response regulators"/>
    <property type="match status" value="1"/>
</dbReference>
<dbReference type="GO" id="GO:0003677">
    <property type="term" value="F:DNA binding"/>
    <property type="evidence" value="ECO:0007669"/>
    <property type="project" value="InterPro"/>
</dbReference>
<evidence type="ECO:0000313" key="2">
    <source>
        <dbReference type="EMBL" id="SPF31145.1"/>
    </source>
</evidence>
<dbReference type="Gene3D" id="1.10.10.10">
    <property type="entry name" value="Winged helix-like DNA-binding domain superfamily/Winged helix DNA-binding domain"/>
    <property type="match status" value="1"/>
</dbReference>
<name>A0A2R8AGH2_9RHOB</name>
<accession>A0A2R8AGH2</accession>
<feature type="domain" description="HTH luxR-type" evidence="1">
    <location>
        <begin position="212"/>
        <end position="269"/>
    </location>
</feature>
<keyword evidence="3" id="KW-1185">Reference proteome</keyword>
<sequence length="587" mass="64369">MENLLLSEHKITEQRHRFSQRFLVFLDQAYEIAESSQSIDGLMAAADSLFFPLSGGAALATDLADAYRSNDSLDRHIVRLEALVSGADPDSEQLNSDPYLASLVLTDNGRRAIGNAAAAALLGCRFPCSLYSVEMSETSRKDVLRCLRDAESGCLEGSRVIKIELLEHQRLYFARCTKLQFRGPDGNDRTGLGVLINHVDWQKNAILKAAKMFGLTRAEAHLLGYLLRGCSQTAAARAMSKSRETVRAQAKSILRKTKTTQMSDVIQLMTGYMFMTEDQPAPAHAAPATADFPDQGEVLRLPNGRRVQINRLGQKGGRPLMFFHGLYPGPFITPTLNDQFRAAGFDVLAASRPGFNGTDAPGEWAHFEQQVTEDVVAICDVLGWTKLDFLVHQTGTSFACRAAQALEGRVGSAVMVGASVPIKDDMLKTMTRDARVAAAAVKYAPKVLELIFRVSVAQLRQQGSYTFLANKMAHSAVEFETLDHPETGPVIERSLHHLASGGPEAIMQDGACAMSDWETAYHYLPKRQLWLHGARDPVINVQFVREFLERQGQAAPVIYADRGGDVLLAEAKDVVARLSTFLDEGAA</sequence>
<organism evidence="2 3">
    <name type="scientific">Pontivivens insulae</name>
    <dbReference type="NCBI Taxonomy" id="1639689"/>
    <lineage>
        <taxon>Bacteria</taxon>
        <taxon>Pseudomonadati</taxon>
        <taxon>Pseudomonadota</taxon>
        <taxon>Alphaproteobacteria</taxon>
        <taxon>Rhodobacterales</taxon>
        <taxon>Paracoccaceae</taxon>
        <taxon>Pontivivens</taxon>
    </lineage>
</organism>
<reference evidence="2 3" key="1">
    <citation type="submission" date="2018-03" db="EMBL/GenBank/DDBJ databases">
        <authorList>
            <person name="Keele B.F."/>
        </authorList>
    </citation>
    <scope>NUCLEOTIDE SEQUENCE [LARGE SCALE GENOMIC DNA]</scope>
    <source>
        <strain evidence="2 3">CeCT 8812</strain>
    </source>
</reference>
<dbReference type="OrthoDB" id="8107794at2"/>
<dbReference type="InterPro" id="IPR036388">
    <property type="entry name" value="WH-like_DNA-bd_sf"/>
</dbReference>
<dbReference type="Pfam" id="PF00561">
    <property type="entry name" value="Abhydrolase_1"/>
    <property type="match status" value="1"/>
</dbReference>
<dbReference type="Gene3D" id="3.40.50.1820">
    <property type="entry name" value="alpha/beta hydrolase"/>
    <property type="match status" value="1"/>
</dbReference>
<evidence type="ECO:0000259" key="1">
    <source>
        <dbReference type="SMART" id="SM00421"/>
    </source>
</evidence>
<dbReference type="Proteomes" id="UP000244932">
    <property type="component" value="Unassembled WGS sequence"/>
</dbReference>
<dbReference type="AlphaFoldDB" id="A0A2R8AGH2"/>
<proteinExistence type="predicted"/>
<dbReference type="SUPFAM" id="SSF53474">
    <property type="entry name" value="alpha/beta-Hydrolases"/>
    <property type="match status" value="1"/>
</dbReference>
<dbReference type="InterPro" id="IPR029058">
    <property type="entry name" value="AB_hydrolase_fold"/>
</dbReference>